<dbReference type="EMBL" id="AOJK01000025">
    <property type="protein sequence ID" value="ELZ45954.1"/>
    <property type="molecule type" value="Genomic_DNA"/>
</dbReference>
<keyword evidence="1" id="KW-0812">Transmembrane</keyword>
<keyword evidence="1" id="KW-0472">Membrane</keyword>
<organism evidence="2 3">
    <name type="scientific">Halorubrum californiense DSM 19288</name>
    <dbReference type="NCBI Taxonomy" id="1227465"/>
    <lineage>
        <taxon>Archaea</taxon>
        <taxon>Methanobacteriati</taxon>
        <taxon>Methanobacteriota</taxon>
        <taxon>Stenosarchaea group</taxon>
        <taxon>Halobacteria</taxon>
        <taxon>Halobacteriales</taxon>
        <taxon>Haloferacaceae</taxon>
        <taxon>Halorubrum</taxon>
    </lineage>
</organism>
<evidence type="ECO:0000313" key="2">
    <source>
        <dbReference type="EMBL" id="ELZ45954.1"/>
    </source>
</evidence>
<dbReference type="PATRIC" id="fig|1227465.4.peg.1173"/>
<evidence type="ECO:0000256" key="1">
    <source>
        <dbReference type="SAM" id="Phobius"/>
    </source>
</evidence>
<accession>M0EHS2</accession>
<dbReference type="AlphaFoldDB" id="M0EHS2"/>
<feature type="transmembrane region" description="Helical" evidence="1">
    <location>
        <begin position="7"/>
        <end position="27"/>
    </location>
</feature>
<feature type="transmembrane region" description="Helical" evidence="1">
    <location>
        <begin position="33"/>
        <end position="53"/>
    </location>
</feature>
<dbReference type="RefSeq" id="WP_008441941.1">
    <property type="nucleotide sequence ID" value="NZ_AOJK01000025.1"/>
</dbReference>
<keyword evidence="1" id="KW-1133">Transmembrane helix</keyword>
<evidence type="ECO:0008006" key="4">
    <source>
        <dbReference type="Google" id="ProtNLM"/>
    </source>
</evidence>
<proteinExistence type="predicted"/>
<dbReference type="Proteomes" id="UP000011586">
    <property type="component" value="Unassembled WGS sequence"/>
</dbReference>
<dbReference type="InterPro" id="IPR058293">
    <property type="entry name" value="DUF7987"/>
</dbReference>
<name>M0EHS2_9EURY</name>
<dbReference type="STRING" id="1227465.C463_05970"/>
<sequence>MVSRENTVVIGFVAAALLLAYGGLLLTDLSSELLIGVLIFVGTVAPMLVNNYLDRGDDAAGQ</sequence>
<keyword evidence="3" id="KW-1185">Reference proteome</keyword>
<gene>
    <name evidence="2" type="ORF">C463_05970</name>
</gene>
<evidence type="ECO:0000313" key="3">
    <source>
        <dbReference type="Proteomes" id="UP000011586"/>
    </source>
</evidence>
<comment type="caution">
    <text evidence="2">The sequence shown here is derived from an EMBL/GenBank/DDBJ whole genome shotgun (WGS) entry which is preliminary data.</text>
</comment>
<reference evidence="2 3" key="1">
    <citation type="journal article" date="2014" name="PLoS Genet.">
        <title>Phylogenetically driven sequencing of extremely halophilic archaea reveals strategies for static and dynamic osmo-response.</title>
        <authorList>
            <person name="Becker E.A."/>
            <person name="Seitzer P.M."/>
            <person name="Tritt A."/>
            <person name="Larsen D."/>
            <person name="Krusor M."/>
            <person name="Yao A.I."/>
            <person name="Wu D."/>
            <person name="Madern D."/>
            <person name="Eisen J.A."/>
            <person name="Darling A.E."/>
            <person name="Facciotti M.T."/>
        </authorList>
    </citation>
    <scope>NUCLEOTIDE SEQUENCE [LARGE SCALE GENOMIC DNA]</scope>
    <source>
        <strain evidence="2 3">DSM 19288</strain>
    </source>
</reference>
<protein>
    <recommendedName>
        <fullName evidence="4">UbiA prenyltransferase</fullName>
    </recommendedName>
</protein>
<dbReference type="Pfam" id="PF25949">
    <property type="entry name" value="DUF7987"/>
    <property type="match status" value="1"/>
</dbReference>